<reference evidence="6" key="2">
    <citation type="submission" date="2021-05" db="EMBL/GenBank/DDBJ databases">
        <title>The genome of the haptophyte Pavlova lutheri (Diacronema luteri, Pavlovales) - a model for lipid biosynthesis in eukaryotic algae.</title>
        <authorList>
            <person name="Hulatt C.J."/>
            <person name="Posewitz M.C."/>
        </authorList>
    </citation>
    <scope>NUCLEOTIDE SEQUENCE</scope>
    <source>
        <strain evidence="6">NIVA-4/92</strain>
    </source>
</reference>
<evidence type="ECO:0000313" key="6">
    <source>
        <dbReference type="EMBL" id="KAG8468465.1"/>
    </source>
</evidence>
<dbReference type="GO" id="GO:0005758">
    <property type="term" value="C:mitochondrial intermembrane space"/>
    <property type="evidence" value="ECO:0007669"/>
    <property type="project" value="UniProtKB-SubCell"/>
</dbReference>
<gene>
    <name evidence="6" type="ORF">KFE25_013548</name>
    <name evidence="5" type="ORF">PLUT1463_LOCUS89</name>
</gene>
<keyword evidence="7" id="KW-1185">Reference proteome</keyword>
<dbReference type="EMBL" id="HBEB01000150">
    <property type="protein sequence ID" value="CAD8265808.1"/>
    <property type="molecule type" value="Transcribed_RNA"/>
</dbReference>
<reference evidence="5" key="1">
    <citation type="submission" date="2021-01" db="EMBL/GenBank/DDBJ databases">
        <authorList>
            <person name="Corre E."/>
            <person name="Pelletier E."/>
            <person name="Niang G."/>
            <person name="Scheremetjew M."/>
            <person name="Finn R."/>
            <person name="Kale V."/>
            <person name="Holt S."/>
            <person name="Cochrane G."/>
            <person name="Meng A."/>
            <person name="Brown T."/>
            <person name="Cohen L."/>
        </authorList>
    </citation>
    <scope>NUCLEOTIDE SEQUENCE</scope>
    <source>
        <strain evidence="5">RCC1537</strain>
    </source>
</reference>
<evidence type="ECO:0008006" key="8">
    <source>
        <dbReference type="Google" id="ProtNLM"/>
    </source>
</evidence>
<evidence type="ECO:0000256" key="4">
    <source>
        <dbReference type="SAM" id="MobiDB-lite"/>
    </source>
</evidence>
<dbReference type="PANTHER" id="PTHR46811:SF1">
    <property type="entry name" value="COILED-COIL-HELIX-COILED-COIL-HELIX DOMAIN-CONTAINING PROTEIN 7"/>
    <property type="match status" value="1"/>
</dbReference>
<dbReference type="InterPro" id="IPR051040">
    <property type="entry name" value="COX23"/>
</dbReference>
<feature type="region of interest" description="Disordered" evidence="4">
    <location>
        <begin position="1"/>
        <end position="24"/>
    </location>
</feature>
<name>A0A7R9YGB4_DIALT</name>
<evidence type="ECO:0000256" key="2">
    <source>
        <dbReference type="ARBA" id="ARBA00023128"/>
    </source>
</evidence>
<organism evidence="5">
    <name type="scientific">Diacronema lutheri</name>
    <name type="common">Unicellular marine alga</name>
    <name type="synonym">Monochrysis lutheri</name>
    <dbReference type="NCBI Taxonomy" id="2081491"/>
    <lineage>
        <taxon>Eukaryota</taxon>
        <taxon>Haptista</taxon>
        <taxon>Haptophyta</taxon>
        <taxon>Pavlovophyceae</taxon>
        <taxon>Pavlovales</taxon>
        <taxon>Pavlovaceae</taxon>
        <taxon>Diacronema</taxon>
    </lineage>
</organism>
<proteinExistence type="predicted"/>
<dbReference type="EMBL" id="JAGTXO010000004">
    <property type="protein sequence ID" value="KAG8468465.1"/>
    <property type="molecule type" value="Genomic_DNA"/>
</dbReference>
<evidence type="ECO:0000256" key="1">
    <source>
        <dbReference type="ARBA" id="ARBA00004569"/>
    </source>
</evidence>
<accession>A0A7R9YGB4</accession>
<evidence type="ECO:0000313" key="5">
    <source>
        <dbReference type="EMBL" id="CAD8265808.1"/>
    </source>
</evidence>
<dbReference type="InterPro" id="IPR009069">
    <property type="entry name" value="Cys_alpha_HP_mot_SF"/>
</dbReference>
<keyword evidence="3" id="KW-1015">Disulfide bond</keyword>
<dbReference type="SUPFAM" id="SSF47072">
    <property type="entry name" value="Cysteine alpha-hairpin motif"/>
    <property type="match status" value="2"/>
</dbReference>
<dbReference type="Proteomes" id="UP000751190">
    <property type="component" value="Unassembled WGS sequence"/>
</dbReference>
<dbReference type="PANTHER" id="PTHR46811">
    <property type="entry name" value="COILED-COIL-HELIX-COILED-COIL-HELIX DOMAIN-CONTAINING PROTEIN 7"/>
    <property type="match status" value="1"/>
</dbReference>
<dbReference type="GO" id="GO:0033108">
    <property type="term" value="P:mitochondrial respiratory chain complex assembly"/>
    <property type="evidence" value="ECO:0007669"/>
    <property type="project" value="TreeGrafter"/>
</dbReference>
<protein>
    <recommendedName>
        <fullName evidence="8">CHCH domain-containing protein</fullName>
    </recommendedName>
</protein>
<evidence type="ECO:0000313" key="7">
    <source>
        <dbReference type="Proteomes" id="UP000751190"/>
    </source>
</evidence>
<evidence type="ECO:0000256" key="3">
    <source>
        <dbReference type="ARBA" id="ARBA00023157"/>
    </source>
</evidence>
<comment type="subcellular location">
    <subcellularLocation>
        <location evidence="1">Mitochondrion intermembrane space</location>
    </subcellularLocation>
</comment>
<keyword evidence="2" id="KW-0496">Mitochondrion</keyword>
<dbReference type="OrthoDB" id="9971592at2759"/>
<sequence>MSLESPSGRQWPRNKPKDAAEAAPTDVGRPVFCARIELDALRCLQTHGKGAAECQSYFTAYRNCIEHQKSNIQLAVIDCSTFHTASLRCLEDHAYDKNSCSDAFLEYKMCNAQRQASIKWQRKIGNI</sequence>
<dbReference type="AlphaFoldDB" id="A0A7R9YGB4"/>